<comment type="caution">
    <text evidence="2">The sequence shown here is derived from an EMBL/GenBank/DDBJ whole genome shotgun (WGS) entry which is preliminary data.</text>
</comment>
<dbReference type="Proteomes" id="UP000269412">
    <property type="component" value="Unassembled WGS sequence"/>
</dbReference>
<reference evidence="2 3" key="1">
    <citation type="submission" date="2018-10" db="EMBL/GenBank/DDBJ databases">
        <title>Genomic Encyclopedia of Archaeal and Bacterial Type Strains, Phase II (KMG-II): from individual species to whole genera.</title>
        <authorList>
            <person name="Goeker M."/>
        </authorList>
    </citation>
    <scope>NUCLEOTIDE SEQUENCE [LARGE SCALE GENOMIC DNA]</scope>
    <source>
        <strain evidence="2 3">DSM 25230</strain>
    </source>
</reference>
<feature type="chain" id="PRO_5019812474" description="MORN repeat protein" evidence="1">
    <location>
        <begin position="19"/>
        <end position="116"/>
    </location>
</feature>
<sequence length="116" mass="13254">MKKAIFFLALIATVSIYAQDKSPSYEIEGEIVKATFYHDNGEVSQTGYFVDKELHGEWKMYNENGKKIAMGQYENGVKTGKWFFWKGEGLSEVDYSNNQIANVIQWNNAEAVVLNK</sequence>
<protein>
    <recommendedName>
        <fullName evidence="4">MORN repeat protein</fullName>
    </recommendedName>
</protein>
<gene>
    <name evidence="2" type="ORF">CLV91_0674</name>
</gene>
<dbReference type="AlphaFoldDB" id="A0A495ECS0"/>
<evidence type="ECO:0000313" key="3">
    <source>
        <dbReference type="Proteomes" id="UP000269412"/>
    </source>
</evidence>
<keyword evidence="3" id="KW-1185">Reference proteome</keyword>
<dbReference type="OrthoDB" id="1467310at2"/>
<evidence type="ECO:0000256" key="1">
    <source>
        <dbReference type="SAM" id="SignalP"/>
    </source>
</evidence>
<accession>A0A495ECS0</accession>
<dbReference type="SUPFAM" id="SSF82185">
    <property type="entry name" value="Histone H3 K4-specific methyltransferase SET7/9 N-terminal domain"/>
    <property type="match status" value="1"/>
</dbReference>
<evidence type="ECO:0000313" key="2">
    <source>
        <dbReference type="EMBL" id="RKR14596.1"/>
    </source>
</evidence>
<organism evidence="2 3">
    <name type="scientific">Maribacter vaceletii</name>
    <dbReference type="NCBI Taxonomy" id="1206816"/>
    <lineage>
        <taxon>Bacteria</taxon>
        <taxon>Pseudomonadati</taxon>
        <taxon>Bacteroidota</taxon>
        <taxon>Flavobacteriia</taxon>
        <taxon>Flavobacteriales</taxon>
        <taxon>Flavobacteriaceae</taxon>
        <taxon>Maribacter</taxon>
    </lineage>
</organism>
<dbReference type="RefSeq" id="WP_121063951.1">
    <property type="nucleotide sequence ID" value="NZ_RBIQ01000007.1"/>
</dbReference>
<proteinExistence type="predicted"/>
<name>A0A495ECS0_9FLAO</name>
<evidence type="ECO:0008006" key="4">
    <source>
        <dbReference type="Google" id="ProtNLM"/>
    </source>
</evidence>
<keyword evidence="1" id="KW-0732">Signal</keyword>
<feature type="signal peptide" evidence="1">
    <location>
        <begin position="1"/>
        <end position="18"/>
    </location>
</feature>
<dbReference type="Gene3D" id="2.20.110.10">
    <property type="entry name" value="Histone H3 K4-specific methyltransferase SET7/9 N-terminal domain"/>
    <property type="match status" value="1"/>
</dbReference>
<dbReference type="EMBL" id="RBIQ01000007">
    <property type="protein sequence ID" value="RKR14596.1"/>
    <property type="molecule type" value="Genomic_DNA"/>
</dbReference>